<dbReference type="AlphaFoldDB" id="F2NUL5"/>
<dbReference type="KEGG" id="tsu:Tresu_0637"/>
<dbReference type="RefSeq" id="WP_013700885.1">
    <property type="nucleotide sequence ID" value="NC_015385.1"/>
</dbReference>
<comment type="similarity">
    <text evidence="5">Belongs to the TDD superfamily. DTWD2 family.</text>
</comment>
<evidence type="ECO:0000256" key="2">
    <source>
        <dbReference type="ARBA" id="ARBA00022679"/>
    </source>
</evidence>
<accession>F2NUL5</accession>
<dbReference type="SMART" id="SM01144">
    <property type="entry name" value="DTW"/>
    <property type="match status" value="1"/>
</dbReference>
<name>F2NUL5_TRES6</name>
<dbReference type="Proteomes" id="UP000006852">
    <property type="component" value="Chromosome"/>
</dbReference>
<reference evidence="7 8" key="1">
    <citation type="journal article" date="2011" name="Stand. Genomic Sci.">
        <title>Complete genome sequence of Treponema succinifaciens type strain (6091).</title>
        <authorList>
            <person name="Han C."/>
            <person name="Gronow S."/>
            <person name="Teshima H."/>
            <person name="Lapidus A."/>
            <person name="Nolan M."/>
            <person name="Lucas S."/>
            <person name="Hammon N."/>
            <person name="Deshpande S."/>
            <person name="Cheng J.F."/>
            <person name="Zeytun A."/>
            <person name="Tapia R."/>
            <person name="Goodwin L."/>
            <person name="Pitluck S."/>
            <person name="Liolios K."/>
            <person name="Pagani I."/>
            <person name="Ivanova N."/>
            <person name="Mavromatis K."/>
            <person name="Mikhailova N."/>
            <person name="Huntemann M."/>
            <person name="Pati A."/>
            <person name="Chen A."/>
            <person name="Palaniappan K."/>
            <person name="Land M."/>
            <person name="Hauser L."/>
            <person name="Brambilla E.M."/>
            <person name="Rohde M."/>
            <person name="Goker M."/>
            <person name="Woyke T."/>
            <person name="Bristow J."/>
            <person name="Eisen J.A."/>
            <person name="Markowitz V."/>
            <person name="Hugenholtz P."/>
            <person name="Kyrpides N.C."/>
            <person name="Klenk H.P."/>
            <person name="Detter J.C."/>
        </authorList>
    </citation>
    <scope>NUCLEOTIDE SEQUENCE [LARGE SCALE GENOMIC DNA]</scope>
    <source>
        <strain evidence="8">ATCC 33096 / DSM 2489 / 6091</strain>
    </source>
</reference>
<dbReference type="InterPro" id="IPR039262">
    <property type="entry name" value="DTWD2/TAPT"/>
</dbReference>
<dbReference type="GeneID" id="302997837"/>
<evidence type="ECO:0000256" key="5">
    <source>
        <dbReference type="ARBA" id="ARBA00034489"/>
    </source>
</evidence>
<keyword evidence="4" id="KW-0819">tRNA processing</keyword>
<proteinExistence type="inferred from homology"/>
<keyword evidence="8" id="KW-1185">Reference proteome</keyword>
<dbReference type="Pfam" id="PF03942">
    <property type="entry name" value="DTW"/>
    <property type="match status" value="1"/>
</dbReference>
<protein>
    <recommendedName>
        <fullName evidence="1">tRNA-uridine aminocarboxypropyltransferase</fullName>
        <ecNumber evidence="1">2.5.1.25</ecNumber>
    </recommendedName>
</protein>
<evidence type="ECO:0000259" key="6">
    <source>
        <dbReference type="SMART" id="SM01144"/>
    </source>
</evidence>
<dbReference type="PANTHER" id="PTHR21392">
    <property type="entry name" value="TRNA-URIDINE AMINOCARBOXYPROPYLTRANSFERASE 2"/>
    <property type="match status" value="1"/>
</dbReference>
<evidence type="ECO:0000256" key="1">
    <source>
        <dbReference type="ARBA" id="ARBA00012386"/>
    </source>
</evidence>
<dbReference type="GO" id="GO:0016432">
    <property type="term" value="F:tRNA-uridine aminocarboxypropyltransferase activity"/>
    <property type="evidence" value="ECO:0007669"/>
    <property type="project" value="UniProtKB-EC"/>
</dbReference>
<dbReference type="GO" id="GO:0008033">
    <property type="term" value="P:tRNA processing"/>
    <property type="evidence" value="ECO:0007669"/>
    <property type="project" value="UniProtKB-KW"/>
</dbReference>
<dbReference type="eggNOG" id="COG3148">
    <property type="taxonomic scope" value="Bacteria"/>
</dbReference>
<sequence length="235" mass="27484">MKIQDDNENYRQLCFKCMRPISSCYCKYTAPINCGIKFVFLMHPKEAKKQRTGTGRLASLCLPESEILMGIDFTKNKRLEELLNDPQYYPVLLYPSPDAWTCSKEGFKETIQGKKLLAIIVDSTWFCSKKILRFSTNINSLPKFSFTGNYKSIFTFKHEPQEYCVSTIETCYYLIKELQSTGIVNKEISPEPLMTVFKQMIKFQLQKENDRIEGKLPNSHAKDWKYTRKKEIPNF</sequence>
<gene>
    <name evidence="7" type="ordered locus">Tresu_0637</name>
</gene>
<dbReference type="EMBL" id="CP002631">
    <property type="protein sequence ID" value="AEB13578.1"/>
    <property type="molecule type" value="Genomic_DNA"/>
</dbReference>
<organism evidence="7 8">
    <name type="scientific">Treponema succinifaciens (strain ATCC 33096 / DSM 2489 / 6091)</name>
    <dbReference type="NCBI Taxonomy" id="869209"/>
    <lineage>
        <taxon>Bacteria</taxon>
        <taxon>Pseudomonadati</taxon>
        <taxon>Spirochaetota</taxon>
        <taxon>Spirochaetia</taxon>
        <taxon>Spirochaetales</taxon>
        <taxon>Treponemataceae</taxon>
        <taxon>Treponema</taxon>
    </lineage>
</organism>
<evidence type="ECO:0000313" key="7">
    <source>
        <dbReference type="EMBL" id="AEB13578.1"/>
    </source>
</evidence>
<evidence type="ECO:0000256" key="4">
    <source>
        <dbReference type="ARBA" id="ARBA00022694"/>
    </source>
</evidence>
<dbReference type="PANTHER" id="PTHR21392:SF0">
    <property type="entry name" value="TRNA-URIDINE AMINOCARBOXYPROPYLTRANSFERASE 2"/>
    <property type="match status" value="1"/>
</dbReference>
<keyword evidence="2" id="KW-0808">Transferase</keyword>
<dbReference type="HOGENOM" id="CLU_066458_2_2_12"/>
<feature type="domain" description="DTW" evidence="6">
    <location>
        <begin position="10"/>
        <end position="209"/>
    </location>
</feature>
<keyword evidence="3" id="KW-0949">S-adenosyl-L-methionine</keyword>
<dbReference type="EC" id="2.5.1.25" evidence="1"/>
<dbReference type="InterPro" id="IPR005636">
    <property type="entry name" value="DTW"/>
</dbReference>
<reference evidence="8" key="2">
    <citation type="submission" date="2011-04" db="EMBL/GenBank/DDBJ databases">
        <title>The complete genome of chromosome of Treponema succinifaciens DSM 2489.</title>
        <authorList>
            <person name="Lucas S."/>
            <person name="Copeland A."/>
            <person name="Lapidus A."/>
            <person name="Bruce D."/>
            <person name="Goodwin L."/>
            <person name="Pitluck S."/>
            <person name="Peters L."/>
            <person name="Kyrpides N."/>
            <person name="Mavromatis K."/>
            <person name="Ivanova N."/>
            <person name="Ovchinnikova G."/>
            <person name="Teshima H."/>
            <person name="Detter J.C."/>
            <person name="Tapia R."/>
            <person name="Han C."/>
            <person name="Land M."/>
            <person name="Hauser L."/>
            <person name="Markowitz V."/>
            <person name="Cheng J.-F."/>
            <person name="Hugenholtz P."/>
            <person name="Woyke T."/>
            <person name="Wu D."/>
            <person name="Gronow S."/>
            <person name="Wellnitz S."/>
            <person name="Brambilla E."/>
            <person name="Klenk H.-P."/>
            <person name="Eisen J.A."/>
        </authorList>
    </citation>
    <scope>NUCLEOTIDE SEQUENCE [LARGE SCALE GENOMIC DNA]</scope>
    <source>
        <strain evidence="8">ATCC 33096 / DSM 2489 / 6091</strain>
    </source>
</reference>
<evidence type="ECO:0000313" key="8">
    <source>
        <dbReference type="Proteomes" id="UP000006852"/>
    </source>
</evidence>
<evidence type="ECO:0000256" key="3">
    <source>
        <dbReference type="ARBA" id="ARBA00022691"/>
    </source>
</evidence>
<dbReference type="OrthoDB" id="268835at2"/>